<keyword evidence="5" id="KW-0012">Acyltransferase</keyword>
<dbReference type="RefSeq" id="WP_002555999.1">
    <property type="nucleotide sequence ID" value="NC_019292.2"/>
</dbReference>
<dbReference type="PANTHER" id="PTHR36449:SF1">
    <property type="entry name" value="ACETYLTRANSFERASE"/>
    <property type="match status" value="1"/>
</dbReference>
<proteinExistence type="inferred from homology"/>
<dbReference type="PANTHER" id="PTHR36449">
    <property type="entry name" value="ACETYLTRANSFERASE-RELATED"/>
    <property type="match status" value="1"/>
</dbReference>
<dbReference type="AlphaFoldDB" id="H1ZX62"/>
<name>H1ZX62_PSESS</name>
<dbReference type="SUPFAM" id="SSF55729">
    <property type="entry name" value="Acyl-CoA N-acyltransferases (Nat)"/>
    <property type="match status" value="1"/>
</dbReference>
<keyword evidence="3" id="KW-1277">Toxin-antitoxin system</keyword>
<gene>
    <name evidence="8" type="ORF">PSPSV_C0040</name>
</gene>
<protein>
    <submittedName>
        <fullName evidence="8">Putative GCN5-related N-acetyltransferase</fullName>
    </submittedName>
</protein>
<comment type="catalytic activity">
    <reaction evidence="6">
        <text>glycyl-tRNA(Gly) + acetyl-CoA = N-acetylglycyl-tRNA(Gly) + CoA + H(+)</text>
        <dbReference type="Rhea" id="RHEA:81867"/>
        <dbReference type="Rhea" id="RHEA-COMP:9683"/>
        <dbReference type="Rhea" id="RHEA-COMP:19766"/>
        <dbReference type="ChEBI" id="CHEBI:15378"/>
        <dbReference type="ChEBI" id="CHEBI:57287"/>
        <dbReference type="ChEBI" id="CHEBI:57288"/>
        <dbReference type="ChEBI" id="CHEBI:78522"/>
        <dbReference type="ChEBI" id="CHEBI:232036"/>
    </reaction>
</comment>
<dbReference type="Gene3D" id="3.40.630.30">
    <property type="match status" value="1"/>
</dbReference>
<comment type="similarity">
    <text evidence="1">Belongs to the acetyltransferase family. GNAT subfamily.</text>
</comment>
<dbReference type="EMBL" id="FR820587">
    <property type="protein sequence ID" value="CBZ40074.1"/>
    <property type="molecule type" value="Genomic_DNA"/>
</dbReference>
<keyword evidence="8" id="KW-0614">Plasmid</keyword>
<geneLocation type="plasmid" evidence="8">
    <name>pPsv48C</name>
</geneLocation>
<evidence type="ECO:0000256" key="1">
    <source>
        <dbReference type="ARBA" id="ARBA00009342"/>
    </source>
</evidence>
<dbReference type="Pfam" id="PF13508">
    <property type="entry name" value="Acetyltransf_7"/>
    <property type="match status" value="1"/>
</dbReference>
<dbReference type="PATRIC" id="fig|29438.11.peg.4068"/>
<evidence type="ECO:0000256" key="4">
    <source>
        <dbReference type="ARBA" id="ARBA00022679"/>
    </source>
</evidence>
<evidence type="ECO:0000256" key="2">
    <source>
        <dbReference type="ARBA" id="ARBA00022491"/>
    </source>
</evidence>
<evidence type="ECO:0000256" key="3">
    <source>
        <dbReference type="ARBA" id="ARBA00022649"/>
    </source>
</evidence>
<organism evidence="8">
    <name type="scientific">Pseudomonas savastanoi pv. savastanoi</name>
    <dbReference type="NCBI Taxonomy" id="360920"/>
    <lineage>
        <taxon>Bacteria</taxon>
        <taxon>Pseudomonadati</taxon>
        <taxon>Pseudomonadota</taxon>
        <taxon>Gammaproteobacteria</taxon>
        <taxon>Pseudomonadales</taxon>
        <taxon>Pseudomonadaceae</taxon>
        <taxon>Pseudomonas</taxon>
    </lineage>
</organism>
<keyword evidence="4 8" id="KW-0808">Transferase</keyword>
<evidence type="ECO:0000256" key="5">
    <source>
        <dbReference type="ARBA" id="ARBA00023315"/>
    </source>
</evidence>
<reference evidence="8" key="1">
    <citation type="journal article" date="2011" name="PLoS ONE">
        <title>Sequence and role in virulence of the three plasmid complement of the model tumor-inducing bacterium Pseudomonas savastanoi pv. savastanoi NCPPB 3335.</title>
        <authorList>
            <person name="Bardaji L."/>
            <person name="Perez-Martinez I."/>
            <person name="Rodriguez-Moreno L."/>
            <person name="Rodriguez-Palenzuela P."/>
            <person name="Sundin G.W."/>
            <person name="Ramos C."/>
            <person name="Murillo J."/>
        </authorList>
    </citation>
    <scope>NUCLEOTIDE SEQUENCE [LARGE SCALE GENOMIC DNA]</scope>
    <source>
        <strain evidence="8">NCPPB 3335</strain>
        <plasmid evidence="8">pPsv48C</plasmid>
    </source>
</reference>
<dbReference type="GO" id="GO:0016747">
    <property type="term" value="F:acyltransferase activity, transferring groups other than amino-acyl groups"/>
    <property type="evidence" value="ECO:0007669"/>
    <property type="project" value="InterPro"/>
</dbReference>
<evidence type="ECO:0000259" key="7">
    <source>
        <dbReference type="Pfam" id="PF13508"/>
    </source>
</evidence>
<evidence type="ECO:0000313" key="8">
    <source>
        <dbReference type="EMBL" id="CBZ40074.1"/>
    </source>
</evidence>
<accession>H1ZX62</accession>
<keyword evidence="2" id="KW-0678">Repressor</keyword>
<dbReference type="InterPro" id="IPR016181">
    <property type="entry name" value="Acyl_CoA_acyltransferase"/>
</dbReference>
<evidence type="ECO:0000256" key="6">
    <source>
        <dbReference type="ARBA" id="ARBA00049880"/>
    </source>
</evidence>
<feature type="domain" description="N-acetyltransferase" evidence="7">
    <location>
        <begin position="45"/>
        <end position="141"/>
    </location>
</feature>
<sequence>MDFITVDFDKLIDRSAFDCKVHPALNTYIAQHAGQDEKRNTSRTFMYLKDGVLIGYYTLANASVTLDQLSEEQQRRMPRYPMPAVILSRLAVDKSVQKQGLGQRLMADFFRRVYAISKHSGVAFILVDAKDEDAAEYYESLLFVRSKHNPLRLVLSTATIIQEMRAQEQAFAKPI</sequence>
<dbReference type="InterPro" id="IPR000182">
    <property type="entry name" value="GNAT_dom"/>
</dbReference>